<dbReference type="CDD" id="cd00082">
    <property type="entry name" value="HisKA"/>
    <property type="match status" value="1"/>
</dbReference>
<feature type="domain" description="PAC" evidence="8">
    <location>
        <begin position="81"/>
        <end position="131"/>
    </location>
</feature>
<dbReference type="InterPro" id="IPR036890">
    <property type="entry name" value="HATPase_C_sf"/>
</dbReference>
<accession>A0A6N4QJ88</accession>
<dbReference type="InterPro" id="IPR004358">
    <property type="entry name" value="Sig_transdc_His_kin-like_C"/>
</dbReference>
<dbReference type="EC" id="2.7.13.3" evidence="2"/>
<dbReference type="SUPFAM" id="SSF47384">
    <property type="entry name" value="Homodimeric domain of signal transducing histidine kinase"/>
    <property type="match status" value="1"/>
</dbReference>
<dbReference type="FunFam" id="3.30.565.10:FF:000006">
    <property type="entry name" value="Sensor histidine kinase WalK"/>
    <property type="match status" value="1"/>
</dbReference>
<feature type="domain" description="Histidine kinase" evidence="6">
    <location>
        <begin position="269"/>
        <end position="483"/>
    </location>
</feature>
<dbReference type="GO" id="GO:0006355">
    <property type="term" value="P:regulation of DNA-templated transcription"/>
    <property type="evidence" value="ECO:0007669"/>
    <property type="project" value="InterPro"/>
</dbReference>
<dbReference type="EMBL" id="RQGM01000006">
    <property type="protein sequence ID" value="TGL89567.1"/>
    <property type="molecule type" value="Genomic_DNA"/>
</dbReference>
<dbReference type="Pfam" id="PF00512">
    <property type="entry name" value="HisKA"/>
    <property type="match status" value="1"/>
</dbReference>
<evidence type="ECO:0000313" key="9">
    <source>
        <dbReference type="EMBL" id="TGL89567.1"/>
    </source>
</evidence>
<dbReference type="CDD" id="cd00130">
    <property type="entry name" value="PAS"/>
    <property type="match status" value="2"/>
</dbReference>
<evidence type="ECO:0000313" key="10">
    <source>
        <dbReference type="Proteomes" id="UP000297613"/>
    </source>
</evidence>
<feature type="domain" description="PAS" evidence="7">
    <location>
        <begin position="4"/>
        <end position="57"/>
    </location>
</feature>
<dbReference type="PANTHER" id="PTHR43304:SF1">
    <property type="entry name" value="PAC DOMAIN-CONTAINING PROTEIN"/>
    <property type="match status" value="1"/>
</dbReference>
<dbReference type="InterPro" id="IPR036097">
    <property type="entry name" value="HisK_dim/P_sf"/>
</dbReference>
<dbReference type="SMART" id="SM00387">
    <property type="entry name" value="HATPase_c"/>
    <property type="match status" value="1"/>
</dbReference>
<name>A0A6N4QJ88_9LEPT</name>
<dbReference type="AlphaFoldDB" id="A0A6N4QJ88"/>
<evidence type="ECO:0000259" key="6">
    <source>
        <dbReference type="PROSITE" id="PS50109"/>
    </source>
</evidence>
<reference evidence="9 10" key="1">
    <citation type="journal article" date="2019" name="PLoS Negl. Trop. Dis.">
        <title>Revisiting the worldwide diversity of Leptospira species in the environment.</title>
        <authorList>
            <person name="Vincent A.T."/>
            <person name="Schiettekatte O."/>
            <person name="Bourhy P."/>
            <person name="Veyrier F.J."/>
            <person name="Picardeau M."/>
        </authorList>
    </citation>
    <scope>NUCLEOTIDE SEQUENCE [LARGE SCALE GENOMIC DNA]</scope>
    <source>
        <strain evidence="9 10">201702445</strain>
    </source>
</reference>
<dbReference type="InterPro" id="IPR000700">
    <property type="entry name" value="PAS-assoc_C"/>
</dbReference>
<keyword evidence="3" id="KW-0597">Phosphoprotein</keyword>
<dbReference type="InterPro" id="IPR005467">
    <property type="entry name" value="His_kinase_dom"/>
</dbReference>
<dbReference type="SMART" id="SM00091">
    <property type="entry name" value="PAS"/>
    <property type="match status" value="2"/>
</dbReference>
<dbReference type="GO" id="GO:0000155">
    <property type="term" value="F:phosphorelay sensor kinase activity"/>
    <property type="evidence" value="ECO:0007669"/>
    <property type="project" value="InterPro"/>
</dbReference>
<dbReference type="InterPro" id="IPR035965">
    <property type="entry name" value="PAS-like_dom_sf"/>
</dbReference>
<evidence type="ECO:0000259" key="7">
    <source>
        <dbReference type="PROSITE" id="PS50112"/>
    </source>
</evidence>
<gene>
    <name evidence="9" type="ORF">EHQ83_01270</name>
</gene>
<dbReference type="PROSITE" id="PS50112">
    <property type="entry name" value="PAS"/>
    <property type="match status" value="2"/>
</dbReference>
<sequence length="484" mass="54863">MKLSELTFQLMVESVPNAILLVNKDGKVVYINGQTEKLFGYNRSELIGQMVERLIPERYRENHPQFRNSFFQSPQVRPMGAGRDLFGLTKNGTEFPIEIGLNPVVTADGTLVLASIIDITERKKALERFRLVVESAPNAMVLVNHEGIISLVNDQTEKLFGYAREELVGNKLELLLPQRFRNNHPAHRNHFFASPSVRSMGAGRDLFALKKDGNEIQVEIGLNPIDTDEGPMVLASIIDITERKIQEITLIRKNELEAKNKELEQFAYLASHDLQEPLRTVSNYIQILEEDYGKRLDDQGTKHLKTIDSATKRMSALVKALLLYSRIGRDRKLVTTNCQSLLSEVSADLENLIGQAGAIVSILDDLPTLNVYEVEFRQLFQNLISNAIKFRKKNVPVHVDIRCVRQGEFWLFSVRDNGIGIDSKHFERIFFIFQKLHLENEYEGYGIGLANCKKIVELHGGKIWIDSTPGVGSTFSFTIPNLNL</sequence>
<comment type="caution">
    <text evidence="9">The sequence shown here is derived from an EMBL/GenBank/DDBJ whole genome shotgun (WGS) entry which is preliminary data.</text>
</comment>
<dbReference type="Gene3D" id="3.30.565.10">
    <property type="entry name" value="Histidine kinase-like ATPase, C-terminal domain"/>
    <property type="match status" value="1"/>
</dbReference>
<dbReference type="SUPFAM" id="SSF55874">
    <property type="entry name" value="ATPase domain of HSP90 chaperone/DNA topoisomerase II/histidine kinase"/>
    <property type="match status" value="1"/>
</dbReference>
<comment type="catalytic activity">
    <reaction evidence="1">
        <text>ATP + protein L-histidine = ADP + protein N-phospho-L-histidine.</text>
        <dbReference type="EC" id="2.7.13.3"/>
    </reaction>
</comment>
<dbReference type="Gene3D" id="1.10.287.130">
    <property type="match status" value="1"/>
</dbReference>
<dbReference type="SMART" id="SM00388">
    <property type="entry name" value="HisKA"/>
    <property type="match status" value="1"/>
</dbReference>
<dbReference type="PANTHER" id="PTHR43304">
    <property type="entry name" value="PHYTOCHROME-LIKE PROTEIN CPH1"/>
    <property type="match status" value="1"/>
</dbReference>
<feature type="domain" description="PAS" evidence="7">
    <location>
        <begin position="125"/>
        <end position="178"/>
    </location>
</feature>
<dbReference type="RefSeq" id="WP_135571430.1">
    <property type="nucleotide sequence ID" value="NZ_RQGK01000019.1"/>
</dbReference>
<keyword evidence="4" id="KW-0808">Transferase</keyword>
<evidence type="ECO:0000256" key="1">
    <source>
        <dbReference type="ARBA" id="ARBA00000085"/>
    </source>
</evidence>
<evidence type="ECO:0000256" key="5">
    <source>
        <dbReference type="ARBA" id="ARBA00022777"/>
    </source>
</evidence>
<proteinExistence type="predicted"/>
<evidence type="ECO:0000256" key="3">
    <source>
        <dbReference type="ARBA" id="ARBA00022553"/>
    </source>
</evidence>
<dbReference type="SUPFAM" id="SSF55785">
    <property type="entry name" value="PYP-like sensor domain (PAS domain)"/>
    <property type="match status" value="2"/>
</dbReference>
<dbReference type="PROSITE" id="PS50113">
    <property type="entry name" value="PAC"/>
    <property type="match status" value="2"/>
</dbReference>
<dbReference type="PROSITE" id="PS50109">
    <property type="entry name" value="HIS_KIN"/>
    <property type="match status" value="1"/>
</dbReference>
<organism evidence="9 10">
    <name type="scientific">Leptospira yasudae</name>
    <dbReference type="NCBI Taxonomy" id="2202201"/>
    <lineage>
        <taxon>Bacteria</taxon>
        <taxon>Pseudomonadati</taxon>
        <taxon>Spirochaetota</taxon>
        <taxon>Spirochaetia</taxon>
        <taxon>Leptospirales</taxon>
        <taxon>Leptospiraceae</taxon>
        <taxon>Leptospira</taxon>
    </lineage>
</organism>
<dbReference type="Pfam" id="PF02518">
    <property type="entry name" value="HATPase_c"/>
    <property type="match status" value="1"/>
</dbReference>
<dbReference type="InterPro" id="IPR003594">
    <property type="entry name" value="HATPase_dom"/>
</dbReference>
<dbReference type="NCBIfam" id="TIGR00229">
    <property type="entry name" value="sensory_box"/>
    <property type="match status" value="2"/>
</dbReference>
<evidence type="ECO:0000256" key="2">
    <source>
        <dbReference type="ARBA" id="ARBA00012438"/>
    </source>
</evidence>
<dbReference type="PRINTS" id="PR00344">
    <property type="entry name" value="BCTRLSENSOR"/>
</dbReference>
<dbReference type="InterPro" id="IPR013767">
    <property type="entry name" value="PAS_fold"/>
</dbReference>
<feature type="domain" description="PAC" evidence="8">
    <location>
        <begin position="202"/>
        <end position="252"/>
    </location>
</feature>
<evidence type="ECO:0000256" key="4">
    <source>
        <dbReference type="ARBA" id="ARBA00022679"/>
    </source>
</evidence>
<dbReference type="Pfam" id="PF00989">
    <property type="entry name" value="PAS"/>
    <property type="match status" value="2"/>
</dbReference>
<dbReference type="InterPro" id="IPR052162">
    <property type="entry name" value="Sensor_kinase/Photoreceptor"/>
</dbReference>
<keyword evidence="5 9" id="KW-0418">Kinase</keyword>
<dbReference type="InterPro" id="IPR003661">
    <property type="entry name" value="HisK_dim/P_dom"/>
</dbReference>
<dbReference type="InterPro" id="IPR000014">
    <property type="entry name" value="PAS"/>
</dbReference>
<evidence type="ECO:0000259" key="8">
    <source>
        <dbReference type="PROSITE" id="PS50113"/>
    </source>
</evidence>
<dbReference type="Proteomes" id="UP000297613">
    <property type="component" value="Unassembled WGS sequence"/>
</dbReference>
<protein>
    <recommendedName>
        <fullName evidence="2">histidine kinase</fullName>
        <ecNumber evidence="2">2.7.13.3</ecNumber>
    </recommendedName>
</protein>
<dbReference type="Gene3D" id="3.30.450.20">
    <property type="entry name" value="PAS domain"/>
    <property type="match status" value="2"/>
</dbReference>